<evidence type="ECO:0000259" key="5">
    <source>
        <dbReference type="PROSITE" id="PS51081"/>
    </source>
</evidence>
<proteinExistence type="predicted"/>
<evidence type="ECO:0000313" key="6">
    <source>
        <dbReference type="EMBL" id="JAT38714.1"/>
    </source>
</evidence>
<dbReference type="EMBL" id="GEBQ01001263">
    <property type="protein sequence ID" value="JAT38714.1"/>
    <property type="molecule type" value="Transcribed_RNA"/>
</dbReference>
<feature type="non-terminal residue" evidence="6">
    <location>
        <position position="1"/>
    </location>
</feature>
<dbReference type="GO" id="GO:0043161">
    <property type="term" value="P:proteasome-mediated ubiquitin-dependent protein catabolic process"/>
    <property type="evidence" value="ECO:0007669"/>
    <property type="project" value="TreeGrafter"/>
</dbReference>
<protein>
    <recommendedName>
        <fullName evidence="5">SIAH-type domain-containing protein</fullName>
    </recommendedName>
</protein>
<feature type="domain" description="SIAH-type" evidence="5">
    <location>
        <begin position="138"/>
        <end position="195"/>
    </location>
</feature>
<dbReference type="Gene3D" id="3.30.40.10">
    <property type="entry name" value="Zinc/RING finger domain, C3HC4 (zinc finger)"/>
    <property type="match status" value="2"/>
</dbReference>
<dbReference type="InterPro" id="IPR013010">
    <property type="entry name" value="Znf_SIAH"/>
</dbReference>
<keyword evidence="3" id="KW-0862">Zinc</keyword>
<name>A0A1B6MS08_9HEMI</name>
<dbReference type="GO" id="GO:0061630">
    <property type="term" value="F:ubiquitin protein ligase activity"/>
    <property type="evidence" value="ECO:0007669"/>
    <property type="project" value="TreeGrafter"/>
</dbReference>
<dbReference type="PANTHER" id="PTHR45877:SF2">
    <property type="entry name" value="E3 UBIQUITIN-PROTEIN LIGASE SINA-RELATED"/>
    <property type="match status" value="1"/>
</dbReference>
<organism evidence="6">
    <name type="scientific">Graphocephala atropunctata</name>
    <dbReference type="NCBI Taxonomy" id="36148"/>
    <lineage>
        <taxon>Eukaryota</taxon>
        <taxon>Metazoa</taxon>
        <taxon>Ecdysozoa</taxon>
        <taxon>Arthropoda</taxon>
        <taxon>Hexapoda</taxon>
        <taxon>Insecta</taxon>
        <taxon>Pterygota</taxon>
        <taxon>Neoptera</taxon>
        <taxon>Paraneoptera</taxon>
        <taxon>Hemiptera</taxon>
        <taxon>Auchenorrhyncha</taxon>
        <taxon>Membracoidea</taxon>
        <taxon>Cicadellidae</taxon>
        <taxon>Cicadellinae</taxon>
        <taxon>Cicadellini</taxon>
        <taxon>Graphocephala</taxon>
    </lineage>
</organism>
<sequence length="260" mass="30481">VMLNQIINLLPRTCRFSQKGCESLVLVSDNDHETFCGYRQTDCRLRFCGWKGIASELLQHLEKNHTKDLVRSALQSLILMSFNTKVDRDGLTAIVAHNNIFWQHVRVRQGRLIQFYQYVPLERPQERFAVMLNQIINLLPRTCRFSQKGCESLVLVSDNDHETFCGYRQTDCRLRFCGWKGIASELLQHLEKNHTKDLVRSALQSLILMSFNTKVDRDGLTAIVAHNNIFWQHVRVRQGRLIQFYQYVPLERPQERFAVM</sequence>
<dbReference type="InterPro" id="IPR013083">
    <property type="entry name" value="Znf_RING/FYVE/PHD"/>
</dbReference>
<dbReference type="PANTHER" id="PTHR45877">
    <property type="entry name" value="E3 UBIQUITIN-PROTEIN LIGASE SIAH2"/>
    <property type="match status" value="1"/>
</dbReference>
<feature type="non-terminal residue" evidence="6">
    <location>
        <position position="260"/>
    </location>
</feature>
<reference evidence="6" key="1">
    <citation type="submission" date="2015-11" db="EMBL/GenBank/DDBJ databases">
        <title>De novo transcriptome assembly of four potential Pierce s Disease insect vectors from Arizona vineyards.</title>
        <authorList>
            <person name="Tassone E.E."/>
        </authorList>
    </citation>
    <scope>NUCLEOTIDE SEQUENCE</scope>
</reference>
<dbReference type="GO" id="GO:0005737">
    <property type="term" value="C:cytoplasm"/>
    <property type="evidence" value="ECO:0007669"/>
    <property type="project" value="TreeGrafter"/>
</dbReference>
<dbReference type="PROSITE" id="PS51081">
    <property type="entry name" value="ZF_SIAH"/>
    <property type="match status" value="2"/>
</dbReference>
<dbReference type="InterPro" id="IPR004162">
    <property type="entry name" value="SINA-like_animal"/>
</dbReference>
<keyword evidence="1" id="KW-0479">Metal-binding</keyword>
<gene>
    <name evidence="6" type="ORF">g.30398</name>
</gene>
<evidence type="ECO:0000256" key="2">
    <source>
        <dbReference type="ARBA" id="ARBA00022771"/>
    </source>
</evidence>
<dbReference type="AlphaFoldDB" id="A0A1B6MS08"/>
<accession>A0A1B6MS08</accession>
<evidence type="ECO:0000256" key="4">
    <source>
        <dbReference type="PROSITE-ProRule" id="PRU00455"/>
    </source>
</evidence>
<keyword evidence="2 4" id="KW-0863">Zinc-finger</keyword>
<dbReference type="GO" id="GO:0031624">
    <property type="term" value="F:ubiquitin conjugating enzyme binding"/>
    <property type="evidence" value="ECO:0007669"/>
    <property type="project" value="TreeGrafter"/>
</dbReference>
<dbReference type="UniPathway" id="UPA00143"/>
<dbReference type="GO" id="GO:0016567">
    <property type="term" value="P:protein ubiquitination"/>
    <property type="evidence" value="ECO:0007669"/>
    <property type="project" value="UniProtKB-UniPathway"/>
</dbReference>
<evidence type="ECO:0000256" key="3">
    <source>
        <dbReference type="ARBA" id="ARBA00022833"/>
    </source>
</evidence>
<dbReference type="SUPFAM" id="SSF49599">
    <property type="entry name" value="TRAF domain-like"/>
    <property type="match status" value="2"/>
</dbReference>
<dbReference type="GO" id="GO:0008270">
    <property type="term" value="F:zinc ion binding"/>
    <property type="evidence" value="ECO:0007669"/>
    <property type="project" value="UniProtKB-KW"/>
</dbReference>
<evidence type="ECO:0000256" key="1">
    <source>
        <dbReference type="ARBA" id="ARBA00022723"/>
    </source>
</evidence>
<dbReference type="Pfam" id="PF21361">
    <property type="entry name" value="Sina_ZnF"/>
    <property type="match status" value="2"/>
</dbReference>
<feature type="domain" description="SIAH-type" evidence="5">
    <location>
        <begin position="9"/>
        <end position="66"/>
    </location>
</feature>